<dbReference type="GO" id="GO:0004497">
    <property type="term" value="F:monooxygenase activity"/>
    <property type="evidence" value="ECO:0007669"/>
    <property type="project" value="InterPro"/>
</dbReference>
<sequence length="42" mass="5099">MEWIIDLYEQYGDVIGFKTPFGHHIMLSRPEHLKHVFHSQNF</sequence>
<evidence type="ECO:0000313" key="1">
    <source>
        <dbReference type="EMBL" id="GAG48649.1"/>
    </source>
</evidence>
<feature type="non-terminal residue" evidence="1">
    <location>
        <position position="42"/>
    </location>
</feature>
<organism evidence="1">
    <name type="scientific">marine sediment metagenome</name>
    <dbReference type="NCBI Taxonomy" id="412755"/>
    <lineage>
        <taxon>unclassified sequences</taxon>
        <taxon>metagenomes</taxon>
        <taxon>ecological metagenomes</taxon>
    </lineage>
</organism>
<reference evidence="1" key="1">
    <citation type="journal article" date="2014" name="Front. Microbiol.">
        <title>High frequency of phylogenetically diverse reductive dehalogenase-homologous genes in deep subseafloor sedimentary metagenomes.</title>
        <authorList>
            <person name="Kawai M."/>
            <person name="Futagami T."/>
            <person name="Toyoda A."/>
            <person name="Takaki Y."/>
            <person name="Nishi S."/>
            <person name="Hori S."/>
            <person name="Arai W."/>
            <person name="Tsubouchi T."/>
            <person name="Morono Y."/>
            <person name="Uchiyama I."/>
            <person name="Ito T."/>
            <person name="Fujiyama A."/>
            <person name="Inagaki F."/>
            <person name="Takami H."/>
        </authorList>
    </citation>
    <scope>NUCLEOTIDE SEQUENCE</scope>
    <source>
        <strain evidence="1">Expedition CK06-06</strain>
    </source>
</reference>
<name>X0XYX6_9ZZZZ</name>
<dbReference type="InterPro" id="IPR036396">
    <property type="entry name" value="Cyt_P450_sf"/>
</dbReference>
<protein>
    <submittedName>
        <fullName evidence="1">Uncharacterized protein</fullName>
    </submittedName>
</protein>
<dbReference type="GO" id="GO:0020037">
    <property type="term" value="F:heme binding"/>
    <property type="evidence" value="ECO:0007669"/>
    <property type="project" value="InterPro"/>
</dbReference>
<proteinExistence type="predicted"/>
<comment type="caution">
    <text evidence="1">The sequence shown here is derived from an EMBL/GenBank/DDBJ whole genome shotgun (WGS) entry which is preliminary data.</text>
</comment>
<accession>X0XYX6</accession>
<gene>
    <name evidence="1" type="ORF">S01H1_78846</name>
</gene>
<dbReference type="AlphaFoldDB" id="X0XYX6"/>
<dbReference type="SUPFAM" id="SSF48264">
    <property type="entry name" value="Cytochrome P450"/>
    <property type="match status" value="1"/>
</dbReference>
<dbReference type="GO" id="GO:0016705">
    <property type="term" value="F:oxidoreductase activity, acting on paired donors, with incorporation or reduction of molecular oxygen"/>
    <property type="evidence" value="ECO:0007669"/>
    <property type="project" value="InterPro"/>
</dbReference>
<dbReference type="EMBL" id="BARS01053095">
    <property type="protein sequence ID" value="GAG48649.1"/>
    <property type="molecule type" value="Genomic_DNA"/>
</dbReference>
<dbReference type="GO" id="GO:0005506">
    <property type="term" value="F:iron ion binding"/>
    <property type="evidence" value="ECO:0007669"/>
    <property type="project" value="InterPro"/>
</dbReference>